<comment type="subunit">
    <text evidence="1">Tightly associated with the cellulose synthase catalytic subunit.</text>
</comment>
<proteinExistence type="inferred from homology"/>
<dbReference type="STRING" id="433924.NS331_25025"/>
<evidence type="ECO:0000313" key="2">
    <source>
        <dbReference type="EMBL" id="RDI21921.1"/>
    </source>
</evidence>
<dbReference type="EMBL" id="QQAV01000008">
    <property type="protein sequence ID" value="RDI21921.1"/>
    <property type="molecule type" value="Genomic_DNA"/>
</dbReference>
<feature type="transmembrane region" description="Helical" evidence="1">
    <location>
        <begin position="701"/>
        <end position="721"/>
    </location>
</feature>
<dbReference type="OrthoDB" id="7315676at2"/>
<dbReference type="UniPathway" id="UPA00694"/>
<sequence length="731" mass="77776">MRLPHRLLRPLPLVLGVGLLAPVAALASPAGDALQRLQGETWVTRSFTLADLGITRTVLLTGFDAKQEFYLPVPRRVAIADAGIDFRGRYYKPEEARTSMTLAVNGRPGYATRVDTAEGDASQTLKVDTRTIVDGFLRLGVSWINNSPERICAYERPSGNVLAVEPDTRFTYRFTSGALTDLADAWVALPARPTMIVAGKRLSKGAYDSAWRIGLAMEQAGRQINVRSFPAVGDSVDTQGWQIPPALAGLPAFSGLAAGEARHQIRDAAEVGALMVLGSGAATGDLLVMDAPLRQQMNAALDALAAQLNGDADAARALSDWRGRQTALAADGMPSHMVRLATLGARPVIVLAEDAGAQAAGAFADAWRNVLIGRNAVIDKADQAEATSRTVIHPTQWGGTNPNFDVLAKGDWTVTMPLAALSADGRLPTDIAVDLAVSPSAGRSAPVATIYWNDTLLGARRLNADGHPERIDARVPSYVLGLNNVLRVAIQRQPYYDGCNEAPQPYPVQVLRTTALRTGDAKPDGTFVGLLPLMAYHPQVAVPESYLADAIATLPRVVRIAAAAGVSPVRAELVVQGQGAFNPARPFLALQVPVDGANARVSVKDGHLRINGKQSPWLDVGGLSQASAIEVASSHGQYGLVYQVLGTQPALGKPFVLNRGDLAVLGDEGPVAWSDGSTAANSDAAPEDSGFLAEWRRHLSWGVPVIAFALLALLLLFVIAHRLKRRHDRNK</sequence>
<comment type="function">
    <text evidence="1">Binds the cellulose synthase activator, bis-(3'-5') cyclic diguanylic acid (c-di-GMP).</text>
</comment>
<dbReference type="GO" id="GO:0006011">
    <property type="term" value="P:UDP-alpha-D-glucose metabolic process"/>
    <property type="evidence" value="ECO:0007669"/>
    <property type="project" value="InterPro"/>
</dbReference>
<feature type="signal peptide" evidence="1">
    <location>
        <begin position="1"/>
        <end position="27"/>
    </location>
</feature>
<dbReference type="Proteomes" id="UP000255265">
    <property type="component" value="Unassembled WGS sequence"/>
</dbReference>
<dbReference type="GO" id="GO:0005886">
    <property type="term" value="C:plasma membrane"/>
    <property type="evidence" value="ECO:0007669"/>
    <property type="project" value="UniProtKB-SubCell"/>
</dbReference>
<dbReference type="Pfam" id="PF03170">
    <property type="entry name" value="BcsB"/>
    <property type="match status" value="1"/>
</dbReference>
<dbReference type="Gene3D" id="2.60.120.260">
    <property type="entry name" value="Galactose-binding domain-like"/>
    <property type="match status" value="1"/>
</dbReference>
<keyword evidence="1" id="KW-0135">Cellulose biosynthesis</keyword>
<keyword evidence="1" id="KW-0732">Signal</keyword>
<dbReference type="InterPro" id="IPR018513">
    <property type="entry name" value="Cell_synthase_bac"/>
</dbReference>
<comment type="subcellular location">
    <subcellularLocation>
        <location evidence="1">Cell inner membrane</location>
    </subcellularLocation>
</comment>
<comment type="caution">
    <text evidence="2">The sequence shown here is derived from an EMBL/GenBank/DDBJ whole genome shotgun (WGS) entry which is preliminary data.</text>
</comment>
<keyword evidence="1" id="KW-0973">c-di-GMP</keyword>
<keyword evidence="1" id="KW-0812">Transmembrane</keyword>
<feature type="chain" id="PRO_5016480221" description="Cyclic di-GMP-binding protein" evidence="1">
    <location>
        <begin position="28"/>
        <end position="731"/>
    </location>
</feature>
<name>A0A370FEV7_9BURK</name>
<reference evidence="2 3" key="1">
    <citation type="submission" date="2018-07" db="EMBL/GenBank/DDBJ databases">
        <title>Genomic Encyclopedia of Type Strains, Phase IV (KMG-IV): sequencing the most valuable type-strain genomes for metagenomic binning, comparative biology and taxonomic classification.</title>
        <authorList>
            <person name="Goeker M."/>
        </authorList>
    </citation>
    <scope>NUCLEOTIDE SEQUENCE [LARGE SCALE GENOMIC DNA]</scope>
    <source>
        <strain evidence="2 3">DSM 21352</strain>
    </source>
</reference>
<protein>
    <recommendedName>
        <fullName evidence="1">Cyclic di-GMP-binding protein</fullName>
    </recommendedName>
    <alternativeName>
        <fullName evidence="1">Cellulose synthase regulatory subunit</fullName>
    </alternativeName>
</protein>
<evidence type="ECO:0000313" key="3">
    <source>
        <dbReference type="Proteomes" id="UP000255265"/>
    </source>
</evidence>
<keyword evidence="1" id="KW-0472">Membrane</keyword>
<comment type="similarity">
    <text evidence="1">Belongs to the AcsB/BcsB family.</text>
</comment>
<dbReference type="GO" id="GO:0030244">
    <property type="term" value="P:cellulose biosynthetic process"/>
    <property type="evidence" value="ECO:0007669"/>
    <property type="project" value="UniProtKB-KW"/>
</dbReference>
<keyword evidence="1" id="KW-1133">Transmembrane helix</keyword>
<keyword evidence="1" id="KW-1003">Cell membrane</keyword>
<keyword evidence="1" id="KW-0997">Cell inner membrane</keyword>
<dbReference type="AlphaFoldDB" id="A0A370FEV7"/>
<evidence type="ECO:0000256" key="1">
    <source>
        <dbReference type="RuleBase" id="RU365021"/>
    </source>
</evidence>
<comment type="pathway">
    <text evidence="1">Glycan metabolism; bacterial cellulose biosynthesis.</text>
</comment>
<accession>A0A370FEV7</accession>
<keyword evidence="3" id="KW-1185">Reference proteome</keyword>
<dbReference type="RefSeq" id="WP_114803847.1">
    <property type="nucleotide sequence ID" value="NZ_QQAV01000008.1"/>
</dbReference>
<organism evidence="2 3">
    <name type="scientific">Pseudacidovorax intermedius</name>
    <dbReference type="NCBI Taxonomy" id="433924"/>
    <lineage>
        <taxon>Bacteria</taxon>
        <taxon>Pseudomonadati</taxon>
        <taxon>Pseudomonadota</taxon>
        <taxon>Betaproteobacteria</taxon>
        <taxon>Burkholderiales</taxon>
        <taxon>Comamonadaceae</taxon>
        <taxon>Pseudacidovorax</taxon>
    </lineage>
</organism>
<gene>
    <name evidence="2" type="ORF">DFR41_10845</name>
</gene>